<comment type="caution">
    <text evidence="2">The sequence shown here is derived from an EMBL/GenBank/DDBJ whole genome shotgun (WGS) entry which is preliminary data.</text>
</comment>
<dbReference type="InterPro" id="IPR016195">
    <property type="entry name" value="Pol/histidinol_Pase-like"/>
</dbReference>
<dbReference type="Proteomes" id="UP000705867">
    <property type="component" value="Unassembled WGS sequence"/>
</dbReference>
<organism evidence="2 3">
    <name type="scientific">Candidatus Nitrobium versatile</name>
    <dbReference type="NCBI Taxonomy" id="2884831"/>
    <lineage>
        <taxon>Bacteria</taxon>
        <taxon>Pseudomonadati</taxon>
        <taxon>Nitrospirota</taxon>
        <taxon>Nitrospiria</taxon>
        <taxon>Nitrospirales</taxon>
        <taxon>Nitrospiraceae</taxon>
        <taxon>Candidatus Nitrobium</taxon>
    </lineage>
</organism>
<dbReference type="InterPro" id="IPR052018">
    <property type="entry name" value="PHP_domain"/>
</dbReference>
<dbReference type="GO" id="GO:0035312">
    <property type="term" value="F:5'-3' DNA exonuclease activity"/>
    <property type="evidence" value="ECO:0007669"/>
    <property type="project" value="TreeGrafter"/>
</dbReference>
<reference evidence="2" key="1">
    <citation type="journal article" date="2021" name="bioRxiv">
        <title>Unraveling nitrogen, sulfur and carbon metabolic pathways and microbial community transcriptional responses to substrate deprivation and toxicity stresses in a bioreactor mimicking anoxic brackish coastal sediment conditions.</title>
        <authorList>
            <person name="Martins P.D."/>
            <person name="Echeveste M.J."/>
            <person name="Arshad A."/>
            <person name="Kurth J."/>
            <person name="Ouboter H."/>
            <person name="Jetten M.S.M."/>
            <person name="Welte C.U."/>
        </authorList>
    </citation>
    <scope>NUCLEOTIDE SEQUENCE</scope>
    <source>
        <strain evidence="2">MAG_39</strain>
    </source>
</reference>
<gene>
    <name evidence="2" type="ORF">K8I29_13980</name>
</gene>
<proteinExistence type="predicted"/>
<dbReference type="EMBL" id="JAIOIV010000110">
    <property type="protein sequence ID" value="MBZ0157304.1"/>
    <property type="molecule type" value="Genomic_DNA"/>
</dbReference>
<evidence type="ECO:0000313" key="3">
    <source>
        <dbReference type="Proteomes" id="UP000705867"/>
    </source>
</evidence>
<dbReference type="Pfam" id="PF13263">
    <property type="entry name" value="PHP_C"/>
    <property type="match status" value="1"/>
</dbReference>
<dbReference type="InterPro" id="IPR003141">
    <property type="entry name" value="Pol/His_phosphatase_N"/>
</dbReference>
<accession>A0A953JCY5</accession>
<protein>
    <submittedName>
        <fullName evidence="2">PHP domain-containing protein</fullName>
    </submittedName>
</protein>
<dbReference type="CDD" id="cd07432">
    <property type="entry name" value="PHP_HisPPase"/>
    <property type="match status" value="1"/>
</dbReference>
<dbReference type="Gene3D" id="3.20.20.140">
    <property type="entry name" value="Metal-dependent hydrolases"/>
    <property type="match status" value="1"/>
</dbReference>
<sequence length="209" mass="23591">MFKIDLHNHSFYSEDSSSDPEEAVQRAIELGLHGIAFTEHNSFRASEPVEALKEKYRGAIRIFRGAEYNAEEGHILVFGIRDDITDIVDLYTPAREIIRVVKERGGVVIVPHPFREWSLLRADLRSLNGICAIEAYNGHNNRTENGKALEAARSLQLPATGGSDSHSVGEVGSCYTEFFAEVTYDNFLDMLRGGRYHGFDRFERERSPV</sequence>
<dbReference type="InterPro" id="IPR004013">
    <property type="entry name" value="PHP_dom"/>
</dbReference>
<dbReference type="Pfam" id="PF02811">
    <property type="entry name" value="PHP"/>
    <property type="match status" value="1"/>
</dbReference>
<dbReference type="AlphaFoldDB" id="A0A953JCY5"/>
<feature type="domain" description="Polymerase/histidinol phosphatase N-terminal" evidence="1">
    <location>
        <begin position="4"/>
        <end position="72"/>
    </location>
</feature>
<dbReference type="GO" id="GO:0004534">
    <property type="term" value="F:5'-3' RNA exonuclease activity"/>
    <property type="evidence" value="ECO:0007669"/>
    <property type="project" value="TreeGrafter"/>
</dbReference>
<dbReference type="NCBIfam" id="NF038032">
    <property type="entry name" value="CehA_McbA_metalo"/>
    <property type="match status" value="1"/>
</dbReference>
<evidence type="ECO:0000259" key="1">
    <source>
        <dbReference type="SMART" id="SM00481"/>
    </source>
</evidence>
<dbReference type="PANTHER" id="PTHR42924:SF3">
    <property type="entry name" value="POLYMERASE_HISTIDINOL PHOSPHATASE N-TERMINAL DOMAIN-CONTAINING PROTEIN"/>
    <property type="match status" value="1"/>
</dbReference>
<dbReference type="SUPFAM" id="SSF89550">
    <property type="entry name" value="PHP domain-like"/>
    <property type="match status" value="1"/>
</dbReference>
<dbReference type="SMART" id="SM00481">
    <property type="entry name" value="POLIIIAc"/>
    <property type="match status" value="1"/>
</dbReference>
<dbReference type="PANTHER" id="PTHR42924">
    <property type="entry name" value="EXONUCLEASE"/>
    <property type="match status" value="1"/>
</dbReference>
<name>A0A953JCY5_9BACT</name>
<reference evidence="2" key="2">
    <citation type="submission" date="2021-08" db="EMBL/GenBank/DDBJ databases">
        <authorList>
            <person name="Dalcin Martins P."/>
        </authorList>
    </citation>
    <scope>NUCLEOTIDE SEQUENCE</scope>
    <source>
        <strain evidence="2">MAG_39</strain>
    </source>
</reference>
<evidence type="ECO:0000313" key="2">
    <source>
        <dbReference type="EMBL" id="MBZ0157304.1"/>
    </source>
</evidence>